<gene>
    <name evidence="1" type="ORF">LCGC14_0484790</name>
</gene>
<dbReference type="AlphaFoldDB" id="A0A0F9UVA0"/>
<protein>
    <submittedName>
        <fullName evidence="1">Uncharacterized protein</fullName>
    </submittedName>
</protein>
<organism evidence="1">
    <name type="scientific">marine sediment metagenome</name>
    <dbReference type="NCBI Taxonomy" id="412755"/>
    <lineage>
        <taxon>unclassified sequences</taxon>
        <taxon>metagenomes</taxon>
        <taxon>ecological metagenomes</taxon>
    </lineage>
</organism>
<reference evidence="1" key="1">
    <citation type="journal article" date="2015" name="Nature">
        <title>Complex archaea that bridge the gap between prokaryotes and eukaryotes.</title>
        <authorList>
            <person name="Spang A."/>
            <person name="Saw J.H."/>
            <person name="Jorgensen S.L."/>
            <person name="Zaremba-Niedzwiedzka K."/>
            <person name="Martijn J."/>
            <person name="Lind A.E."/>
            <person name="van Eijk R."/>
            <person name="Schleper C."/>
            <person name="Guy L."/>
            <person name="Ettema T.J."/>
        </authorList>
    </citation>
    <scope>NUCLEOTIDE SEQUENCE</scope>
</reference>
<comment type="caution">
    <text evidence="1">The sequence shown here is derived from an EMBL/GenBank/DDBJ whole genome shotgun (WGS) entry which is preliminary data.</text>
</comment>
<proteinExistence type="predicted"/>
<accession>A0A0F9UVA0</accession>
<dbReference type="EMBL" id="LAZR01000534">
    <property type="protein sequence ID" value="KKN65091.1"/>
    <property type="molecule type" value="Genomic_DNA"/>
</dbReference>
<sequence>MAEEEDFDRKTFFEPPQQNDAGVANYIETPLDFHLEINDVQASKYEVGEGKNKRKPFKDMIRDYSNANLDYTELWQLRMYNDLYELCLDIGANESSVWVLRKIYSILNTSRSKFGFERKMTVSQYTHGSIKQDQTFSDNRGSGFLFFGKKKKSGFVGGGGNMGYENEDGGR</sequence>
<evidence type="ECO:0000313" key="1">
    <source>
        <dbReference type="EMBL" id="KKN65091.1"/>
    </source>
</evidence>
<name>A0A0F9UVA0_9ZZZZ</name>